<dbReference type="Proteomes" id="UP000322699">
    <property type="component" value="Unassembled WGS sequence"/>
</dbReference>
<sequence>MAKYYVQSGTLRTIVSAESAGKAAIWAVHQAMQQVFPMDGDSPVPQDKPAAVLASKLSVSEQGFDRNDSVVTPTIEVVSQWNEMVSTLDRLQQMLHRAA</sequence>
<dbReference type="EMBL" id="VRLW01000001">
    <property type="protein sequence ID" value="KAA1260647.1"/>
    <property type="molecule type" value="Genomic_DNA"/>
</dbReference>
<comment type="caution">
    <text evidence="1">The sequence shown here is derived from an EMBL/GenBank/DDBJ whole genome shotgun (WGS) entry which is preliminary data.</text>
</comment>
<dbReference type="RefSeq" id="WP_068265956.1">
    <property type="nucleotide sequence ID" value="NZ_LWSK01000103.1"/>
</dbReference>
<protein>
    <submittedName>
        <fullName evidence="1">Uncharacterized protein</fullName>
    </submittedName>
</protein>
<evidence type="ECO:0000313" key="2">
    <source>
        <dbReference type="Proteomes" id="UP000322699"/>
    </source>
</evidence>
<dbReference type="AlphaFoldDB" id="A0A5B1CHG7"/>
<dbReference type="OrthoDB" id="276662at2"/>
<reference evidence="1 2" key="1">
    <citation type="submission" date="2019-08" db="EMBL/GenBank/DDBJ databases">
        <title>Deep-cultivation of Planctomycetes and their phenomic and genomic characterization uncovers novel biology.</title>
        <authorList>
            <person name="Wiegand S."/>
            <person name="Jogler M."/>
            <person name="Boedeker C."/>
            <person name="Pinto D."/>
            <person name="Vollmers J."/>
            <person name="Rivas-Marin E."/>
            <person name="Kohn T."/>
            <person name="Peeters S.H."/>
            <person name="Heuer A."/>
            <person name="Rast P."/>
            <person name="Oberbeckmann S."/>
            <person name="Bunk B."/>
            <person name="Jeske O."/>
            <person name="Meyerdierks A."/>
            <person name="Storesund J.E."/>
            <person name="Kallscheuer N."/>
            <person name="Luecker S."/>
            <person name="Lage O.M."/>
            <person name="Pohl T."/>
            <person name="Merkel B.J."/>
            <person name="Hornburger P."/>
            <person name="Mueller R.-W."/>
            <person name="Bruemmer F."/>
            <person name="Labrenz M."/>
            <person name="Spormann A.M."/>
            <person name="Op Den Camp H."/>
            <person name="Overmann J."/>
            <person name="Amann R."/>
            <person name="Jetten M.S.M."/>
            <person name="Mascher T."/>
            <person name="Medema M.H."/>
            <person name="Devos D.P."/>
            <person name="Kaster A.-K."/>
            <person name="Ovreas L."/>
            <person name="Rohde M."/>
            <person name="Galperin M.Y."/>
            <person name="Jogler C."/>
        </authorList>
    </citation>
    <scope>NUCLEOTIDE SEQUENCE [LARGE SCALE GENOMIC DNA]</scope>
    <source>
        <strain evidence="1 2">LF1</strain>
    </source>
</reference>
<accession>A0A5B1CHG7</accession>
<gene>
    <name evidence="1" type="ORF">LF1_31870</name>
</gene>
<name>A0A5B1CHG7_9BACT</name>
<organism evidence="1 2">
    <name type="scientific">Rubripirellula obstinata</name>
    <dbReference type="NCBI Taxonomy" id="406547"/>
    <lineage>
        <taxon>Bacteria</taxon>
        <taxon>Pseudomonadati</taxon>
        <taxon>Planctomycetota</taxon>
        <taxon>Planctomycetia</taxon>
        <taxon>Pirellulales</taxon>
        <taxon>Pirellulaceae</taxon>
        <taxon>Rubripirellula</taxon>
    </lineage>
</organism>
<evidence type="ECO:0000313" key="1">
    <source>
        <dbReference type="EMBL" id="KAA1260647.1"/>
    </source>
</evidence>
<proteinExistence type="predicted"/>
<keyword evidence="2" id="KW-1185">Reference proteome</keyword>